<reference evidence="2" key="1">
    <citation type="journal article" date="2003" name="Genome Biol.">
        <title>An integrated gene annotation and transcriptional profiling approach towards the full gene content of the Drosophila genome.</title>
        <authorList>
            <person name="Hild M."/>
            <person name="Beckmann B."/>
            <person name="Haas S.A."/>
            <person name="Koch B."/>
            <person name="Solovyev V."/>
            <person name="Busold C."/>
            <person name="Fellenberg K."/>
            <person name="Boutros M."/>
            <person name="Vingron M."/>
            <person name="Sauer F."/>
            <person name="Hoheisel J.D."/>
            <person name="Paro R."/>
        </authorList>
    </citation>
    <scope>NUCLEOTIDE SEQUENCE</scope>
</reference>
<protein>
    <submittedName>
        <fullName evidence="2">HDC07427</fullName>
    </submittedName>
</protein>
<feature type="region of interest" description="Disordered" evidence="1">
    <location>
        <begin position="1"/>
        <end position="20"/>
    </location>
</feature>
<proteinExistence type="predicted"/>
<accession>Q6IG21</accession>
<dbReference type="EMBL" id="BK003945">
    <property type="protein sequence ID" value="DAA02643.1"/>
    <property type="molecule type" value="Genomic_DNA"/>
</dbReference>
<sequence length="205" mass="22698">MSVVSRRVKSQQEQKLGKRRHRRNHCNLQLYRWKFIFDGKCDNAGPFIFTTLRFRLGTAGNHLWPAYPGTVLEFTAPECCMQLSAFWHRDIGDIAGGLASKSPQFKSLKFTDAVGQGHRHGHEHAGLGQPGSWAGWTWMVDSSLKPPAQHPALVPAPCSVYALSMCLGLINYKSAAQQQHATRAATATSAQARPTTVDTRSEGRL</sequence>
<evidence type="ECO:0000256" key="1">
    <source>
        <dbReference type="SAM" id="MobiDB-lite"/>
    </source>
</evidence>
<organism evidence="2">
    <name type="scientific">Drosophila melanogaster</name>
    <name type="common">Fruit fly</name>
    <dbReference type="NCBI Taxonomy" id="7227"/>
    <lineage>
        <taxon>Eukaryota</taxon>
        <taxon>Metazoa</taxon>
        <taxon>Ecdysozoa</taxon>
        <taxon>Arthropoda</taxon>
        <taxon>Hexapoda</taxon>
        <taxon>Insecta</taxon>
        <taxon>Pterygota</taxon>
        <taxon>Neoptera</taxon>
        <taxon>Endopterygota</taxon>
        <taxon>Diptera</taxon>
        <taxon>Brachycera</taxon>
        <taxon>Muscomorpha</taxon>
        <taxon>Ephydroidea</taxon>
        <taxon>Drosophilidae</taxon>
        <taxon>Drosophila</taxon>
        <taxon>Sophophora</taxon>
    </lineage>
</organism>
<gene>
    <name evidence="2" type="ORF">HDC07427</name>
</gene>
<feature type="region of interest" description="Disordered" evidence="1">
    <location>
        <begin position="184"/>
        <end position="205"/>
    </location>
</feature>
<dbReference type="AlphaFoldDB" id="Q6IG21"/>
<name>Q6IG21_DROME</name>
<feature type="compositionally biased region" description="Low complexity" evidence="1">
    <location>
        <begin position="184"/>
        <end position="196"/>
    </location>
</feature>
<evidence type="ECO:0000313" key="2">
    <source>
        <dbReference type="EMBL" id="DAA02643.1"/>
    </source>
</evidence>